<proteinExistence type="predicted"/>
<dbReference type="Proteomes" id="UP000527355">
    <property type="component" value="Unassembled WGS sequence"/>
</dbReference>
<organism evidence="1 2">
    <name type="scientific">Myotis myotis</name>
    <name type="common">Greater mouse-eared bat</name>
    <name type="synonym">Vespertilio myotis</name>
    <dbReference type="NCBI Taxonomy" id="51298"/>
    <lineage>
        <taxon>Eukaryota</taxon>
        <taxon>Metazoa</taxon>
        <taxon>Chordata</taxon>
        <taxon>Craniata</taxon>
        <taxon>Vertebrata</taxon>
        <taxon>Euteleostomi</taxon>
        <taxon>Mammalia</taxon>
        <taxon>Eutheria</taxon>
        <taxon>Laurasiatheria</taxon>
        <taxon>Chiroptera</taxon>
        <taxon>Yangochiroptera</taxon>
        <taxon>Vespertilionidae</taxon>
        <taxon>Myotis</taxon>
    </lineage>
</organism>
<keyword evidence="2" id="KW-1185">Reference proteome</keyword>
<name>A0A7J7Z5I7_MYOMY</name>
<evidence type="ECO:0000313" key="2">
    <source>
        <dbReference type="Proteomes" id="UP000527355"/>
    </source>
</evidence>
<comment type="caution">
    <text evidence="1">The sequence shown here is derived from an EMBL/GenBank/DDBJ whole genome shotgun (WGS) entry which is preliminary data.</text>
</comment>
<accession>A0A7J7Z5I7</accession>
<reference evidence="1 2" key="1">
    <citation type="journal article" date="2020" name="Nature">
        <title>Six reference-quality genomes reveal evolution of bat adaptations.</title>
        <authorList>
            <person name="Jebb D."/>
            <person name="Huang Z."/>
            <person name="Pippel M."/>
            <person name="Hughes G.M."/>
            <person name="Lavrichenko K."/>
            <person name="Devanna P."/>
            <person name="Winkler S."/>
            <person name="Jermiin L.S."/>
            <person name="Skirmuntt E.C."/>
            <person name="Katzourakis A."/>
            <person name="Burkitt-Gray L."/>
            <person name="Ray D.A."/>
            <person name="Sullivan K.A.M."/>
            <person name="Roscito J.G."/>
            <person name="Kirilenko B.M."/>
            <person name="Davalos L.M."/>
            <person name="Corthals A.P."/>
            <person name="Power M.L."/>
            <person name="Jones G."/>
            <person name="Ransome R.D."/>
            <person name="Dechmann D.K.N."/>
            <person name="Locatelli A.G."/>
            <person name="Puechmaille S.J."/>
            <person name="Fedrigo O."/>
            <person name="Jarvis E.D."/>
            <person name="Hiller M."/>
            <person name="Vernes S.C."/>
            <person name="Myers E.W."/>
            <person name="Teeling E.C."/>
        </authorList>
    </citation>
    <scope>NUCLEOTIDE SEQUENCE [LARGE SCALE GENOMIC DNA]</scope>
    <source>
        <strain evidence="1">MMyoMyo1</strain>
        <tissue evidence="1">Flight muscle</tissue>
    </source>
</reference>
<sequence length="130" mass="13586">MHICTSLYIFTRGPVHEICAQVGSLGLIGDQGQTAGNRRGYGPPPSTPLAPALAGLAPPTCQPHFPLLPLVTFLCPLAPTLAGLALPTYRPHPPPNHCSAGCSAVRSICILGFYIDRCGYSLCEEGCGLC</sequence>
<protein>
    <submittedName>
        <fullName evidence="1">Uncharacterized protein</fullName>
    </submittedName>
</protein>
<gene>
    <name evidence="1" type="ORF">mMyoMyo1_010725</name>
</gene>
<evidence type="ECO:0000313" key="1">
    <source>
        <dbReference type="EMBL" id="KAF6369379.1"/>
    </source>
</evidence>
<dbReference type="AlphaFoldDB" id="A0A7J7Z5I7"/>
<dbReference type="EMBL" id="JABWUV010000003">
    <property type="protein sequence ID" value="KAF6369379.1"/>
    <property type="molecule type" value="Genomic_DNA"/>
</dbReference>